<keyword evidence="10" id="KW-1185">Reference proteome</keyword>
<feature type="domain" description="Major facilitator superfamily (MFS) profile" evidence="8">
    <location>
        <begin position="25"/>
        <end position="427"/>
    </location>
</feature>
<evidence type="ECO:0000256" key="3">
    <source>
        <dbReference type="ARBA" id="ARBA00022475"/>
    </source>
</evidence>
<dbReference type="PANTHER" id="PTHR23517">
    <property type="entry name" value="RESISTANCE PROTEIN MDTM, PUTATIVE-RELATED-RELATED"/>
    <property type="match status" value="1"/>
</dbReference>
<name>A0A1V4CXI9_9ACTN</name>
<dbReference type="GO" id="GO:0005886">
    <property type="term" value="C:plasma membrane"/>
    <property type="evidence" value="ECO:0007669"/>
    <property type="project" value="UniProtKB-SubCell"/>
</dbReference>
<dbReference type="Pfam" id="PF07690">
    <property type="entry name" value="MFS_1"/>
    <property type="match status" value="1"/>
</dbReference>
<dbReference type="EMBL" id="LAKD02000099">
    <property type="protein sequence ID" value="OPF72929.1"/>
    <property type="molecule type" value="Genomic_DNA"/>
</dbReference>
<evidence type="ECO:0000256" key="1">
    <source>
        <dbReference type="ARBA" id="ARBA00004651"/>
    </source>
</evidence>
<evidence type="ECO:0000313" key="10">
    <source>
        <dbReference type="Proteomes" id="UP000033615"/>
    </source>
</evidence>
<dbReference type="GO" id="GO:0022857">
    <property type="term" value="F:transmembrane transporter activity"/>
    <property type="evidence" value="ECO:0007669"/>
    <property type="project" value="InterPro"/>
</dbReference>
<dbReference type="PANTHER" id="PTHR23517:SF2">
    <property type="entry name" value="MULTIDRUG RESISTANCE PROTEIN MDTH"/>
    <property type="match status" value="1"/>
</dbReference>
<keyword evidence="4 7" id="KW-0812">Transmembrane</keyword>
<comment type="caution">
    <text evidence="9">The sequence shown here is derived from an EMBL/GenBank/DDBJ whole genome shotgun (WGS) entry which is preliminary data.</text>
</comment>
<feature type="transmembrane region" description="Helical" evidence="7">
    <location>
        <begin position="26"/>
        <end position="52"/>
    </location>
</feature>
<dbReference type="InterPro" id="IPR036259">
    <property type="entry name" value="MFS_trans_sf"/>
</dbReference>
<sequence>MTTTQTTTTGTDPDGPGRILPRGPGVVWFGASGFVNAFGTGFFYPFALLFFASLSGLSLSTVGVVLTVTALAALPGLPGVGVLIDRYGPRQVLIAAALLRAGCFVGFVSVHGIVPLALFNILFAVGNRAEQAAVLPLAVGLAGKGDSGRWLALSRVVFNAGIGAGALVAGLLVVDSPSGFVVLGVANAVSFALTALLYLPLSPRTPVTAPTAPTPAVSATAAAPARAAKRSGRVGGGPWRHASFLRVAGASAVLRSSILVVETALPVFVLHQLGLPAWTVSVLFIVNTGLLTLLQLPVSRSLERFRAASVLAAGGCAFVVLYVAMVAAGSVPHTVRLGVLLAAMTVYTLGEMAVSQASLVMLTSLPPERELGSYMGVSQLFAGVGAALAPLLAATLLDSWPAGLWWALTVMSVLAALLVLRLPRGVAAEPGEDVPGVPQHQE</sequence>
<evidence type="ECO:0000256" key="2">
    <source>
        <dbReference type="ARBA" id="ARBA00022448"/>
    </source>
</evidence>
<dbReference type="PROSITE" id="PS50850">
    <property type="entry name" value="MFS"/>
    <property type="match status" value="1"/>
</dbReference>
<organism evidence="9 10">
    <name type="scientific">Streptomyces antioxidans</name>
    <dbReference type="NCBI Taxonomy" id="1507734"/>
    <lineage>
        <taxon>Bacteria</taxon>
        <taxon>Bacillati</taxon>
        <taxon>Actinomycetota</taxon>
        <taxon>Actinomycetes</taxon>
        <taxon>Kitasatosporales</taxon>
        <taxon>Streptomycetaceae</taxon>
        <taxon>Streptomyces</taxon>
    </lineage>
</organism>
<evidence type="ECO:0000256" key="7">
    <source>
        <dbReference type="SAM" id="Phobius"/>
    </source>
</evidence>
<dbReference type="InterPro" id="IPR011701">
    <property type="entry name" value="MFS"/>
</dbReference>
<evidence type="ECO:0000256" key="4">
    <source>
        <dbReference type="ARBA" id="ARBA00022692"/>
    </source>
</evidence>
<dbReference type="AlphaFoldDB" id="A0A1V4CXI9"/>
<dbReference type="Gene3D" id="1.20.1250.20">
    <property type="entry name" value="MFS general substrate transporter like domains"/>
    <property type="match status" value="1"/>
</dbReference>
<dbReference type="InterPro" id="IPR020846">
    <property type="entry name" value="MFS_dom"/>
</dbReference>
<dbReference type="RefSeq" id="WP_046085452.1">
    <property type="nucleotide sequence ID" value="NZ_LAKD02000099.1"/>
</dbReference>
<evidence type="ECO:0000259" key="8">
    <source>
        <dbReference type="PROSITE" id="PS50850"/>
    </source>
</evidence>
<dbReference type="OrthoDB" id="4109786at2"/>
<comment type="subcellular location">
    <subcellularLocation>
        <location evidence="1">Cell membrane</location>
        <topology evidence="1">Multi-pass membrane protein</topology>
    </subcellularLocation>
</comment>
<feature type="transmembrane region" description="Helical" evidence="7">
    <location>
        <begin position="374"/>
        <end position="397"/>
    </location>
</feature>
<proteinExistence type="predicted"/>
<keyword evidence="3" id="KW-1003">Cell membrane</keyword>
<dbReference type="InterPro" id="IPR050171">
    <property type="entry name" value="MFS_Transporters"/>
</dbReference>
<keyword evidence="2" id="KW-0813">Transport</keyword>
<dbReference type="Proteomes" id="UP000033615">
    <property type="component" value="Unassembled WGS sequence"/>
</dbReference>
<feature type="transmembrane region" description="Helical" evidence="7">
    <location>
        <begin position="156"/>
        <end position="174"/>
    </location>
</feature>
<keyword evidence="6 7" id="KW-0472">Membrane</keyword>
<keyword evidence="5 7" id="KW-1133">Transmembrane helix</keyword>
<gene>
    <name evidence="9" type="ORF">VT50_0229575</name>
</gene>
<feature type="transmembrane region" description="Helical" evidence="7">
    <location>
        <begin position="180"/>
        <end position="199"/>
    </location>
</feature>
<accession>A0A1V4CXI9</accession>
<feature type="transmembrane region" description="Helical" evidence="7">
    <location>
        <begin position="275"/>
        <end position="296"/>
    </location>
</feature>
<protein>
    <submittedName>
        <fullName evidence="9">MFS transporter</fullName>
    </submittedName>
</protein>
<evidence type="ECO:0000313" key="9">
    <source>
        <dbReference type="EMBL" id="OPF72929.1"/>
    </source>
</evidence>
<feature type="transmembrane region" description="Helical" evidence="7">
    <location>
        <begin position="403"/>
        <end position="420"/>
    </location>
</feature>
<reference evidence="9" key="1">
    <citation type="submission" date="2016-12" db="EMBL/GenBank/DDBJ databases">
        <title>Genome sequence of Streptomyces antioxidans MUSC 164.</title>
        <authorList>
            <person name="Lee L.-H."/>
            <person name="Ser H.-L."/>
        </authorList>
    </citation>
    <scope>NUCLEOTIDE SEQUENCE [LARGE SCALE GENOMIC DNA]</scope>
    <source>
        <strain evidence="9">MUSC 164</strain>
    </source>
</reference>
<feature type="transmembrane region" description="Helical" evidence="7">
    <location>
        <begin position="64"/>
        <end position="84"/>
    </location>
</feature>
<dbReference type="SUPFAM" id="SSF103473">
    <property type="entry name" value="MFS general substrate transporter"/>
    <property type="match status" value="1"/>
</dbReference>
<feature type="transmembrane region" description="Helical" evidence="7">
    <location>
        <begin position="104"/>
        <end position="125"/>
    </location>
</feature>
<evidence type="ECO:0000256" key="5">
    <source>
        <dbReference type="ARBA" id="ARBA00022989"/>
    </source>
</evidence>
<feature type="transmembrane region" description="Helical" evidence="7">
    <location>
        <begin position="337"/>
        <end position="362"/>
    </location>
</feature>
<feature type="transmembrane region" description="Helical" evidence="7">
    <location>
        <begin position="308"/>
        <end position="331"/>
    </location>
</feature>
<evidence type="ECO:0000256" key="6">
    <source>
        <dbReference type="ARBA" id="ARBA00023136"/>
    </source>
</evidence>